<dbReference type="InterPro" id="IPR046945">
    <property type="entry name" value="RHMD-like"/>
</dbReference>
<organism evidence="5 6">
    <name type="scientific">Aldrovandia affinis</name>
    <dbReference type="NCBI Taxonomy" id="143900"/>
    <lineage>
        <taxon>Eukaryota</taxon>
        <taxon>Metazoa</taxon>
        <taxon>Chordata</taxon>
        <taxon>Craniata</taxon>
        <taxon>Vertebrata</taxon>
        <taxon>Euteleostomi</taxon>
        <taxon>Actinopterygii</taxon>
        <taxon>Neopterygii</taxon>
        <taxon>Teleostei</taxon>
        <taxon>Notacanthiformes</taxon>
        <taxon>Halosauridae</taxon>
        <taxon>Aldrovandia</taxon>
    </lineage>
</organism>
<keyword evidence="6" id="KW-1185">Reference proteome</keyword>
<protein>
    <recommendedName>
        <fullName evidence="4">Enolase C-terminal domain-containing protein</fullName>
    </recommendedName>
</protein>
<accession>A0AAD7R2E8</accession>
<evidence type="ECO:0000256" key="2">
    <source>
        <dbReference type="ARBA" id="ARBA00022723"/>
    </source>
</evidence>
<dbReference type="EMBL" id="JAINUG010001116">
    <property type="protein sequence ID" value="KAJ8358187.1"/>
    <property type="molecule type" value="Genomic_DNA"/>
</dbReference>
<dbReference type="InterPro" id="IPR029065">
    <property type="entry name" value="Enolase_C-like"/>
</dbReference>
<sequence length="182" mass="20046">MIDANQRWDVGEAITWLTKLAEFRPMTSWGTQPSPSLTRPKRLAGGGELATAQVCAGLIAAPNKVEFNQALATLGIGVATGEQCHNRVMFKQLLQASALQFVQIDSCRLGSVNENLAVLLMACKFQGGVGLCELVQHLILFDYISVSASLHNRMREYVDHLHKHFKSPVVIQDARYMPPKVS</sequence>
<reference evidence="5" key="1">
    <citation type="journal article" date="2023" name="Science">
        <title>Genome structures resolve the early diversification of teleost fishes.</title>
        <authorList>
            <person name="Parey E."/>
            <person name="Louis A."/>
            <person name="Montfort J."/>
            <person name="Bouchez O."/>
            <person name="Roques C."/>
            <person name="Iampietro C."/>
            <person name="Lluch J."/>
            <person name="Castinel A."/>
            <person name="Donnadieu C."/>
            <person name="Desvignes T."/>
            <person name="Floi Bucao C."/>
            <person name="Jouanno E."/>
            <person name="Wen M."/>
            <person name="Mejri S."/>
            <person name="Dirks R."/>
            <person name="Jansen H."/>
            <person name="Henkel C."/>
            <person name="Chen W.J."/>
            <person name="Zahm M."/>
            <person name="Cabau C."/>
            <person name="Klopp C."/>
            <person name="Thompson A.W."/>
            <person name="Robinson-Rechavi M."/>
            <person name="Braasch I."/>
            <person name="Lecointre G."/>
            <person name="Bobe J."/>
            <person name="Postlethwait J.H."/>
            <person name="Berthelot C."/>
            <person name="Roest Crollius H."/>
            <person name="Guiguen Y."/>
        </authorList>
    </citation>
    <scope>NUCLEOTIDE SEQUENCE</scope>
    <source>
        <strain evidence="5">NC1722</strain>
    </source>
</reference>
<dbReference type="PANTHER" id="PTHR13794:SF58">
    <property type="entry name" value="MITOCHONDRIAL ENOLASE SUPERFAMILY MEMBER 1"/>
    <property type="match status" value="1"/>
</dbReference>
<name>A0AAD7R2E8_9TELE</name>
<dbReference type="GO" id="GO:0016052">
    <property type="term" value="P:carbohydrate catabolic process"/>
    <property type="evidence" value="ECO:0007669"/>
    <property type="project" value="TreeGrafter"/>
</dbReference>
<gene>
    <name evidence="5" type="ORF">AAFF_G00027030</name>
</gene>
<keyword evidence="2" id="KW-0479">Metal-binding</keyword>
<comment type="cofactor">
    <cofactor evidence="1">
        <name>Mg(2+)</name>
        <dbReference type="ChEBI" id="CHEBI:18420"/>
    </cofactor>
</comment>
<evidence type="ECO:0000256" key="3">
    <source>
        <dbReference type="ARBA" id="ARBA00022842"/>
    </source>
</evidence>
<dbReference type="InterPro" id="IPR036849">
    <property type="entry name" value="Enolase-like_C_sf"/>
</dbReference>
<dbReference type="PANTHER" id="PTHR13794">
    <property type="entry name" value="ENOLASE SUPERFAMILY, MANDELATE RACEMASE"/>
    <property type="match status" value="1"/>
</dbReference>
<evidence type="ECO:0000313" key="6">
    <source>
        <dbReference type="Proteomes" id="UP001221898"/>
    </source>
</evidence>
<dbReference type="Pfam" id="PF13378">
    <property type="entry name" value="MR_MLE_C"/>
    <property type="match status" value="1"/>
</dbReference>
<dbReference type="GO" id="GO:0016836">
    <property type="term" value="F:hydro-lyase activity"/>
    <property type="evidence" value="ECO:0007669"/>
    <property type="project" value="TreeGrafter"/>
</dbReference>
<dbReference type="Proteomes" id="UP001221898">
    <property type="component" value="Unassembled WGS sequence"/>
</dbReference>
<proteinExistence type="predicted"/>
<comment type="caution">
    <text evidence="5">The sequence shown here is derived from an EMBL/GenBank/DDBJ whole genome shotgun (WGS) entry which is preliminary data.</text>
</comment>
<evidence type="ECO:0000256" key="1">
    <source>
        <dbReference type="ARBA" id="ARBA00001946"/>
    </source>
</evidence>
<dbReference type="AlphaFoldDB" id="A0AAD7R2E8"/>
<feature type="domain" description="Enolase C-terminal" evidence="4">
    <location>
        <begin position="1"/>
        <end position="179"/>
    </location>
</feature>
<dbReference type="SUPFAM" id="SSF51604">
    <property type="entry name" value="Enolase C-terminal domain-like"/>
    <property type="match status" value="1"/>
</dbReference>
<evidence type="ECO:0000313" key="5">
    <source>
        <dbReference type="EMBL" id="KAJ8358187.1"/>
    </source>
</evidence>
<keyword evidence="3" id="KW-0460">Magnesium</keyword>
<evidence type="ECO:0000259" key="4">
    <source>
        <dbReference type="Pfam" id="PF13378"/>
    </source>
</evidence>
<dbReference type="GO" id="GO:0000287">
    <property type="term" value="F:magnesium ion binding"/>
    <property type="evidence" value="ECO:0007669"/>
    <property type="project" value="TreeGrafter"/>
</dbReference>
<dbReference type="Gene3D" id="3.20.20.120">
    <property type="entry name" value="Enolase-like C-terminal domain"/>
    <property type="match status" value="1"/>
</dbReference>